<dbReference type="EMBL" id="JABBXH010000009">
    <property type="protein sequence ID" value="NMP33438.1"/>
    <property type="molecule type" value="Genomic_DNA"/>
</dbReference>
<dbReference type="PANTHER" id="PTHR30204:SF58">
    <property type="entry name" value="HTH-TYPE TRANSCRIPTIONAL REGULATOR YFMP"/>
    <property type="match status" value="1"/>
</dbReference>
<dbReference type="InterPro" id="IPR009061">
    <property type="entry name" value="DNA-bd_dom_put_sf"/>
</dbReference>
<protein>
    <submittedName>
        <fullName evidence="3">MerR family DNA-binding transcriptional regulator</fullName>
    </submittedName>
</protein>
<gene>
    <name evidence="3" type="ORF">HII17_17975</name>
</gene>
<dbReference type="InterPro" id="IPR000551">
    <property type="entry name" value="MerR-type_HTH_dom"/>
</dbReference>
<dbReference type="RefSeq" id="WP_169076761.1">
    <property type="nucleotide sequence ID" value="NZ_JABBXH010000009.1"/>
</dbReference>
<dbReference type="Gene3D" id="1.10.1660.10">
    <property type="match status" value="1"/>
</dbReference>
<keyword evidence="1 3" id="KW-0238">DNA-binding</keyword>
<dbReference type="InterPro" id="IPR047057">
    <property type="entry name" value="MerR_fam"/>
</dbReference>
<proteinExistence type="predicted"/>
<dbReference type="GO" id="GO:0003700">
    <property type="term" value="F:DNA-binding transcription factor activity"/>
    <property type="evidence" value="ECO:0007669"/>
    <property type="project" value="InterPro"/>
</dbReference>
<organism evidence="3 4">
    <name type="scientific">Thalassotalea algicola</name>
    <dbReference type="NCBI Taxonomy" id="2716224"/>
    <lineage>
        <taxon>Bacteria</taxon>
        <taxon>Pseudomonadati</taxon>
        <taxon>Pseudomonadota</taxon>
        <taxon>Gammaproteobacteria</taxon>
        <taxon>Alteromonadales</taxon>
        <taxon>Colwelliaceae</taxon>
        <taxon>Thalassotalea</taxon>
    </lineage>
</organism>
<accession>A0A7Y0Q8G3</accession>
<dbReference type="SUPFAM" id="SSF46955">
    <property type="entry name" value="Putative DNA-binding domain"/>
    <property type="match status" value="1"/>
</dbReference>
<dbReference type="CDD" id="cd04776">
    <property type="entry name" value="HTH_GnyR"/>
    <property type="match status" value="1"/>
</dbReference>
<reference evidence="3 4" key="1">
    <citation type="submission" date="2020-04" db="EMBL/GenBank/DDBJ databases">
        <title>Thalassotalea sp. M1531, isolated from the surface of marine red alga.</title>
        <authorList>
            <person name="Pang L."/>
            <person name="Lu D.-C."/>
        </authorList>
    </citation>
    <scope>NUCLEOTIDE SEQUENCE [LARGE SCALE GENOMIC DNA]</scope>
    <source>
        <strain evidence="3 4">M1531</strain>
    </source>
</reference>
<sequence>MASTKPTTYAIGELAKEFDITTRSIRFYEDQGLLSPTRKGQTRIYNQRDKVRLKLILRGKRLGFSLAETGRLFELYDADKSSAKQLETIMGLIADKKSDLTQQMEDIKIVLVELQNLEQSCLETLSKIKE</sequence>
<keyword evidence="4" id="KW-1185">Reference proteome</keyword>
<feature type="domain" description="HTH merR-type" evidence="2">
    <location>
        <begin position="8"/>
        <end position="75"/>
    </location>
</feature>
<evidence type="ECO:0000259" key="2">
    <source>
        <dbReference type="PROSITE" id="PS50937"/>
    </source>
</evidence>
<dbReference type="SMART" id="SM00422">
    <property type="entry name" value="HTH_MERR"/>
    <property type="match status" value="1"/>
</dbReference>
<comment type="caution">
    <text evidence="3">The sequence shown here is derived from an EMBL/GenBank/DDBJ whole genome shotgun (WGS) entry which is preliminary data.</text>
</comment>
<dbReference type="PROSITE" id="PS50937">
    <property type="entry name" value="HTH_MERR_2"/>
    <property type="match status" value="1"/>
</dbReference>
<dbReference type="Pfam" id="PF13411">
    <property type="entry name" value="MerR_1"/>
    <property type="match status" value="1"/>
</dbReference>
<dbReference type="GO" id="GO:0003677">
    <property type="term" value="F:DNA binding"/>
    <property type="evidence" value="ECO:0007669"/>
    <property type="project" value="UniProtKB-KW"/>
</dbReference>
<name>A0A7Y0Q8G3_9GAMM</name>
<evidence type="ECO:0000313" key="4">
    <source>
        <dbReference type="Proteomes" id="UP000568664"/>
    </source>
</evidence>
<dbReference type="Proteomes" id="UP000568664">
    <property type="component" value="Unassembled WGS sequence"/>
</dbReference>
<dbReference type="AlphaFoldDB" id="A0A7Y0Q8G3"/>
<evidence type="ECO:0000256" key="1">
    <source>
        <dbReference type="ARBA" id="ARBA00023125"/>
    </source>
</evidence>
<evidence type="ECO:0000313" key="3">
    <source>
        <dbReference type="EMBL" id="NMP33438.1"/>
    </source>
</evidence>
<dbReference type="PANTHER" id="PTHR30204">
    <property type="entry name" value="REDOX-CYCLING DRUG-SENSING TRANSCRIPTIONAL ACTIVATOR SOXR"/>
    <property type="match status" value="1"/>
</dbReference>